<dbReference type="AlphaFoldDB" id="G2DET0"/>
<keyword evidence="3" id="KW-1185">Reference proteome</keyword>
<gene>
    <name evidence="2" type="ORF">Rifp1Sym_cf00120</name>
</gene>
<proteinExistence type="predicted"/>
<protein>
    <submittedName>
        <fullName evidence="2">Uncharacterized protein</fullName>
    </submittedName>
</protein>
<evidence type="ECO:0000313" key="2">
    <source>
        <dbReference type="EMBL" id="EGV50877.1"/>
    </source>
</evidence>
<dbReference type="EMBL" id="AFOC01000059">
    <property type="protein sequence ID" value="EGV50877.1"/>
    <property type="molecule type" value="Genomic_DNA"/>
</dbReference>
<evidence type="ECO:0000313" key="3">
    <source>
        <dbReference type="Proteomes" id="UP000004491"/>
    </source>
</evidence>
<comment type="caution">
    <text evidence="2">The sequence shown here is derived from an EMBL/GenBank/DDBJ whole genome shotgun (WGS) entry which is preliminary data.</text>
</comment>
<organism evidence="2 3">
    <name type="scientific">endosymbiont of Riftia pachyptila</name>
    <name type="common">vent Ph05</name>
    <dbReference type="NCBI Taxonomy" id="1048808"/>
    <lineage>
        <taxon>Bacteria</taxon>
        <taxon>Pseudomonadati</taxon>
        <taxon>Pseudomonadota</taxon>
        <taxon>Gammaproteobacteria</taxon>
        <taxon>sulfur-oxidizing symbionts</taxon>
    </lineage>
</organism>
<feature type="compositionally biased region" description="Polar residues" evidence="1">
    <location>
        <begin position="1"/>
        <end position="10"/>
    </location>
</feature>
<dbReference type="Proteomes" id="UP000004491">
    <property type="component" value="Unassembled WGS sequence"/>
</dbReference>
<name>G2DET0_9GAMM</name>
<feature type="region of interest" description="Disordered" evidence="1">
    <location>
        <begin position="1"/>
        <end position="40"/>
    </location>
</feature>
<accession>G2DET0</accession>
<evidence type="ECO:0000256" key="1">
    <source>
        <dbReference type="SAM" id="MobiDB-lite"/>
    </source>
</evidence>
<feature type="compositionally biased region" description="Basic and acidic residues" evidence="1">
    <location>
        <begin position="21"/>
        <end position="40"/>
    </location>
</feature>
<reference evidence="2" key="1">
    <citation type="journal article" date="2011" name="ISME J.">
        <title>The endosymbionts of the deep-sea tubeworms Riftia pachyptila and Tevnia jerichonana share an identical physiology as revealed by proteogenomic analyses.</title>
        <authorList>
            <person name="Gardebrecht A."/>
            <person name="Markert S."/>
            <person name="Felbeck H."/>
            <person name="Thuermer A."/>
            <person name="Albrecht D."/>
            <person name="Wollherr A."/>
            <person name="Kabisch J."/>
            <person name="Lehmann R."/>
            <person name="Daniel R."/>
            <person name="Liesegang H."/>
            <person name="Hecker M."/>
            <person name="Sievert S.M."/>
            <person name="Schweder T."/>
        </authorList>
    </citation>
    <scope>NUCLEOTIDE SEQUENCE [LARGE SCALE GENOMIC DNA]</scope>
</reference>
<sequence>MASITPTFNTSRRHPQHKMGISKEDLMPLEKEGAELDERS</sequence>